<dbReference type="PANTHER" id="PTHR47017:SF1">
    <property type="entry name" value="ACYL-COA"/>
    <property type="match status" value="1"/>
</dbReference>
<proteinExistence type="predicted"/>
<dbReference type="STRING" id="1123237.Salmuc_02961"/>
<keyword evidence="2" id="KW-1185">Reference proteome</keyword>
<dbReference type="eggNOG" id="COG3146">
    <property type="taxonomic scope" value="Bacteria"/>
</dbReference>
<dbReference type="EMBL" id="APVH01000002">
    <property type="protein sequence ID" value="EPX86986.1"/>
    <property type="molecule type" value="Genomic_DNA"/>
</dbReference>
<sequence length="399" mass="44913">MTDQSPGDTIAINILTSLDQIAPEVWDACACPETADGGRPRDPFTTWRFLHALEESGSVGPGTGWEPRYLSAERHGEVIAVAPLYAKGHSQGEYIFDHSWAHAYERAGGDYYPKLQIAVPFTPATGRRFLTRPGHETTGLSALLQGAVQFAAENGVSSLHATFCTEDEAVAGEQIGLLRRTTQQFHWVNRGYADFDAFLATLSSRKRKNVRKERQRANAFGGEIRTLTGDEIEPEHWDAFWRFYQDTGARKWGSPYLTRQFFEIAHETLRDHIALVMCSRDGEEVAGALNFIGREALFGRYWGCVEDHPCLHFEACYYRAIDFAIAHGLDRVEAGAQGEHKLARGYMPAPTHSLHWMADKGFSDAVARYLQAEREAVDEEIEILTAYGPFRKEHREEQE</sequence>
<protein>
    <recommendedName>
        <fullName evidence="3">N-acetyltransferase</fullName>
    </recommendedName>
</protein>
<accession>S9R033</accession>
<dbReference type="Gene3D" id="3.40.630.30">
    <property type="match status" value="1"/>
</dbReference>
<dbReference type="Pfam" id="PF04339">
    <property type="entry name" value="FemAB_like"/>
    <property type="match status" value="1"/>
</dbReference>
<dbReference type="HOGENOM" id="CLU_036032_1_1_5"/>
<dbReference type="PANTHER" id="PTHR47017">
    <property type="entry name" value="ACYL-COA"/>
    <property type="match status" value="1"/>
</dbReference>
<comment type="caution">
    <text evidence="1">The sequence shown here is derived from an EMBL/GenBank/DDBJ whole genome shotgun (WGS) entry which is preliminary data.</text>
</comment>
<dbReference type="SUPFAM" id="SSF55729">
    <property type="entry name" value="Acyl-CoA N-acyltransferases (Nat)"/>
    <property type="match status" value="1"/>
</dbReference>
<dbReference type="OrthoDB" id="9776898at2"/>
<evidence type="ECO:0000313" key="2">
    <source>
        <dbReference type="Proteomes" id="UP000015347"/>
    </source>
</evidence>
<dbReference type="InterPro" id="IPR007434">
    <property type="entry name" value="FemAB-like"/>
</dbReference>
<evidence type="ECO:0008006" key="3">
    <source>
        <dbReference type="Google" id="ProtNLM"/>
    </source>
</evidence>
<gene>
    <name evidence="1" type="ORF">Salmuc_02961</name>
</gene>
<dbReference type="InterPro" id="IPR016181">
    <property type="entry name" value="Acyl_CoA_acyltransferase"/>
</dbReference>
<dbReference type="RefSeq" id="WP_020040707.1">
    <property type="nucleotide sequence ID" value="NZ_KE557273.1"/>
</dbReference>
<dbReference type="AlphaFoldDB" id="S9R033"/>
<name>S9R033_9RHOB</name>
<evidence type="ECO:0000313" key="1">
    <source>
        <dbReference type="EMBL" id="EPX86986.1"/>
    </source>
</evidence>
<reference evidence="2" key="1">
    <citation type="journal article" date="2014" name="Stand. Genomic Sci.">
        <title>Genome sequence of the exopolysaccharide-producing Salipiger mucosus type strain (DSM 16094(T)), a moderately halophilic member of the Roseobacter clade.</title>
        <authorList>
            <person name="Riedel T."/>
            <person name="Spring S."/>
            <person name="Fiebig A."/>
            <person name="Petersen J."/>
            <person name="Kyrpides N.C."/>
            <person name="Goker M."/>
            <person name="Klenk H.P."/>
        </authorList>
    </citation>
    <scope>NUCLEOTIDE SEQUENCE [LARGE SCALE GENOMIC DNA]</scope>
    <source>
        <strain evidence="2">DSM 16094</strain>
    </source>
</reference>
<dbReference type="Proteomes" id="UP000015347">
    <property type="component" value="Unassembled WGS sequence"/>
</dbReference>
<organism evidence="1 2">
    <name type="scientific">Salipiger mucosus DSM 16094</name>
    <dbReference type="NCBI Taxonomy" id="1123237"/>
    <lineage>
        <taxon>Bacteria</taxon>
        <taxon>Pseudomonadati</taxon>
        <taxon>Pseudomonadota</taxon>
        <taxon>Alphaproteobacteria</taxon>
        <taxon>Rhodobacterales</taxon>
        <taxon>Roseobacteraceae</taxon>
        <taxon>Salipiger</taxon>
    </lineage>
</organism>